<evidence type="ECO:0000313" key="2">
    <source>
        <dbReference type="Proteomes" id="UP000001514"/>
    </source>
</evidence>
<dbReference type="InParanoid" id="D8RCN1"/>
<protein>
    <submittedName>
        <fullName evidence="1">Uncharacterized protein</fullName>
    </submittedName>
</protein>
<proteinExistence type="predicted"/>
<dbReference type="Gramene" id="EFJ29881">
    <property type="protein sequence ID" value="EFJ29881"/>
    <property type="gene ID" value="SELMODRAFT_409848"/>
</dbReference>
<dbReference type="Proteomes" id="UP000001514">
    <property type="component" value="Unassembled WGS sequence"/>
</dbReference>
<dbReference type="EMBL" id="GL377576">
    <property type="protein sequence ID" value="EFJ29881.1"/>
    <property type="molecule type" value="Genomic_DNA"/>
</dbReference>
<dbReference type="AlphaFoldDB" id="D8RCN1"/>
<gene>
    <name evidence="1" type="ORF">SELMODRAFT_409848</name>
</gene>
<accession>D8RCN1</accession>
<organism evidence="2">
    <name type="scientific">Selaginella moellendorffii</name>
    <name type="common">Spikemoss</name>
    <dbReference type="NCBI Taxonomy" id="88036"/>
    <lineage>
        <taxon>Eukaryota</taxon>
        <taxon>Viridiplantae</taxon>
        <taxon>Streptophyta</taxon>
        <taxon>Embryophyta</taxon>
        <taxon>Tracheophyta</taxon>
        <taxon>Lycopodiopsida</taxon>
        <taxon>Selaginellales</taxon>
        <taxon>Selaginellaceae</taxon>
        <taxon>Selaginella</taxon>
    </lineage>
</organism>
<sequence length="271" mass="30709">MEIYENMIICNTSSKSYRARKGTQLVLYLGAGFEENELSRLNLNDSLAFHEFYHNTFSWESSAIHQFLSSSSSAPTSGSGTATSIFWSNCFTSRFRNIKLSPSPKHVKWIWPSSPLPSVHNTQFEGLTSFGSCRKTSCVTIPISRDVRRAKHEALSRLMLAIKTMHRLQLRVHQFFGSRSVRYDELNINQTTTILRQALDDKNKDYHSSRLHHASFRARIGAFETVILTEKAGPSMLGITPVPAEHPHVSWHAAAQARSFINDTLSKYSLE</sequence>
<name>D8RCN1_SELML</name>
<evidence type="ECO:0000313" key="1">
    <source>
        <dbReference type="EMBL" id="EFJ29881.1"/>
    </source>
</evidence>
<keyword evidence="2" id="KW-1185">Reference proteome</keyword>
<dbReference type="KEGG" id="smo:SELMODRAFT_409848"/>
<dbReference type="HOGENOM" id="CLU_1028188_0_0_1"/>
<reference evidence="1 2" key="1">
    <citation type="journal article" date="2011" name="Science">
        <title>The Selaginella genome identifies genetic changes associated with the evolution of vascular plants.</title>
        <authorList>
            <person name="Banks J.A."/>
            <person name="Nishiyama T."/>
            <person name="Hasebe M."/>
            <person name="Bowman J.L."/>
            <person name="Gribskov M."/>
            <person name="dePamphilis C."/>
            <person name="Albert V.A."/>
            <person name="Aono N."/>
            <person name="Aoyama T."/>
            <person name="Ambrose B.A."/>
            <person name="Ashton N.W."/>
            <person name="Axtell M.J."/>
            <person name="Barker E."/>
            <person name="Barker M.S."/>
            <person name="Bennetzen J.L."/>
            <person name="Bonawitz N.D."/>
            <person name="Chapple C."/>
            <person name="Cheng C."/>
            <person name="Correa L.G."/>
            <person name="Dacre M."/>
            <person name="DeBarry J."/>
            <person name="Dreyer I."/>
            <person name="Elias M."/>
            <person name="Engstrom E.M."/>
            <person name="Estelle M."/>
            <person name="Feng L."/>
            <person name="Finet C."/>
            <person name="Floyd S.K."/>
            <person name="Frommer W.B."/>
            <person name="Fujita T."/>
            <person name="Gramzow L."/>
            <person name="Gutensohn M."/>
            <person name="Harholt J."/>
            <person name="Hattori M."/>
            <person name="Heyl A."/>
            <person name="Hirai T."/>
            <person name="Hiwatashi Y."/>
            <person name="Ishikawa M."/>
            <person name="Iwata M."/>
            <person name="Karol K.G."/>
            <person name="Koehler B."/>
            <person name="Kolukisaoglu U."/>
            <person name="Kubo M."/>
            <person name="Kurata T."/>
            <person name="Lalonde S."/>
            <person name="Li K."/>
            <person name="Li Y."/>
            <person name="Litt A."/>
            <person name="Lyons E."/>
            <person name="Manning G."/>
            <person name="Maruyama T."/>
            <person name="Michael T.P."/>
            <person name="Mikami K."/>
            <person name="Miyazaki S."/>
            <person name="Morinaga S."/>
            <person name="Murata T."/>
            <person name="Mueller-Roeber B."/>
            <person name="Nelson D.R."/>
            <person name="Obara M."/>
            <person name="Oguri Y."/>
            <person name="Olmstead R.G."/>
            <person name="Onodera N."/>
            <person name="Petersen B.L."/>
            <person name="Pils B."/>
            <person name="Prigge M."/>
            <person name="Rensing S.A."/>
            <person name="Riano-Pachon D.M."/>
            <person name="Roberts A.W."/>
            <person name="Sato Y."/>
            <person name="Scheller H.V."/>
            <person name="Schulz B."/>
            <person name="Schulz C."/>
            <person name="Shakirov E.V."/>
            <person name="Shibagaki N."/>
            <person name="Shinohara N."/>
            <person name="Shippen D.E."/>
            <person name="Soerensen I."/>
            <person name="Sotooka R."/>
            <person name="Sugimoto N."/>
            <person name="Sugita M."/>
            <person name="Sumikawa N."/>
            <person name="Tanurdzic M."/>
            <person name="Theissen G."/>
            <person name="Ulvskov P."/>
            <person name="Wakazuki S."/>
            <person name="Weng J.K."/>
            <person name="Willats W.W."/>
            <person name="Wipf D."/>
            <person name="Wolf P.G."/>
            <person name="Yang L."/>
            <person name="Zimmer A.D."/>
            <person name="Zhu Q."/>
            <person name="Mitros T."/>
            <person name="Hellsten U."/>
            <person name="Loque D."/>
            <person name="Otillar R."/>
            <person name="Salamov A."/>
            <person name="Schmutz J."/>
            <person name="Shapiro H."/>
            <person name="Lindquist E."/>
            <person name="Lucas S."/>
            <person name="Rokhsar D."/>
            <person name="Grigoriev I.V."/>
        </authorList>
    </citation>
    <scope>NUCLEOTIDE SEQUENCE [LARGE SCALE GENOMIC DNA]</scope>
</reference>